<organism evidence="1 2">
    <name type="scientific">Eubacterium plexicaudatum ASF492</name>
    <dbReference type="NCBI Taxonomy" id="1235802"/>
    <lineage>
        <taxon>Bacteria</taxon>
        <taxon>Bacillati</taxon>
        <taxon>Bacillota</taxon>
        <taxon>Clostridia</taxon>
        <taxon>Eubacteriales</taxon>
        <taxon>Eubacteriaceae</taxon>
        <taxon>Eubacterium</taxon>
    </lineage>
</organism>
<dbReference type="Proteomes" id="UP000012589">
    <property type="component" value="Unassembled WGS sequence"/>
</dbReference>
<proteinExistence type="predicted"/>
<name>N2A422_9FIRM</name>
<dbReference type="AlphaFoldDB" id="N2A422"/>
<dbReference type="HOGENOM" id="CLU_2584518_0_0_9"/>
<evidence type="ECO:0000313" key="1">
    <source>
        <dbReference type="EMBL" id="EMZ21208.1"/>
    </source>
</evidence>
<gene>
    <name evidence="1" type="ORF">C823_04781</name>
</gene>
<comment type="caution">
    <text evidence="1">The sequence shown here is derived from an EMBL/GenBank/DDBJ whole genome shotgun (WGS) entry which is preliminary data.</text>
</comment>
<protein>
    <submittedName>
        <fullName evidence="1">Uncharacterized protein</fullName>
    </submittedName>
</protein>
<keyword evidence="2" id="KW-1185">Reference proteome</keyword>
<sequence length="80" mass="9416">MTVEELENDFISVCGICLDNDEFVNEFYRLKGLKRPDKRSPIEIQIDNACGYNAGKDFMKKFTDFVWEFVYIPLLRQQIG</sequence>
<dbReference type="STRING" id="1235802.C823_04781"/>
<dbReference type="EMBL" id="AQFT01000136">
    <property type="protein sequence ID" value="EMZ21208.1"/>
    <property type="molecule type" value="Genomic_DNA"/>
</dbReference>
<dbReference type="OrthoDB" id="6631047at2"/>
<reference evidence="1 2" key="1">
    <citation type="journal article" date="2014" name="Genome Announc.">
        <title>Draft genome sequences of the altered schaedler flora, a defined bacterial community from gnotobiotic mice.</title>
        <authorList>
            <person name="Wannemuehler M.J."/>
            <person name="Overstreet A.M."/>
            <person name="Ward D.V."/>
            <person name="Phillips G.J."/>
        </authorList>
    </citation>
    <scope>NUCLEOTIDE SEQUENCE [LARGE SCALE GENOMIC DNA]</scope>
    <source>
        <strain evidence="1 2">ASF492</strain>
    </source>
</reference>
<accession>N2A422</accession>
<evidence type="ECO:0000313" key="2">
    <source>
        <dbReference type="Proteomes" id="UP000012589"/>
    </source>
</evidence>
<dbReference type="PATRIC" id="fig|1235802.3.peg.5034"/>